<organism evidence="2">
    <name type="scientific">uncultured Desulfobacteraceae bacterium</name>
    <dbReference type="NCBI Taxonomy" id="218296"/>
    <lineage>
        <taxon>Bacteria</taxon>
        <taxon>Pseudomonadati</taxon>
        <taxon>Thermodesulfobacteriota</taxon>
        <taxon>Desulfobacteria</taxon>
        <taxon>Desulfobacterales</taxon>
        <taxon>Desulfobacteraceae</taxon>
        <taxon>environmental samples</taxon>
    </lineage>
</organism>
<proteinExistence type="inferred from homology"/>
<dbReference type="GO" id="GO:1902670">
    <property type="term" value="F:carbon dioxide binding"/>
    <property type="evidence" value="ECO:0007669"/>
    <property type="project" value="TreeGrafter"/>
</dbReference>
<dbReference type="InterPro" id="IPR001109">
    <property type="entry name" value="Hydrogenase_HupF/HypC"/>
</dbReference>
<comment type="similarity">
    <text evidence="1">Belongs to the HupF/HypC family.</text>
</comment>
<sequence>MCLAIPSKIIKIQDKMGTIDVDGVTRTASLLLLEDAQVGDYVIVHAGFALHKIDEKTAHESLSILKEAAQAVESQE</sequence>
<evidence type="ECO:0000256" key="1">
    <source>
        <dbReference type="ARBA" id="ARBA00006018"/>
    </source>
</evidence>
<dbReference type="Pfam" id="PF01455">
    <property type="entry name" value="HupF_HypC"/>
    <property type="match status" value="1"/>
</dbReference>
<dbReference type="GO" id="GO:0005506">
    <property type="term" value="F:iron ion binding"/>
    <property type="evidence" value="ECO:0007669"/>
    <property type="project" value="TreeGrafter"/>
</dbReference>
<reference evidence="2" key="1">
    <citation type="submission" date="2019-01" db="EMBL/GenBank/DDBJ databases">
        <authorList>
            <consortium name="Genoscope - CEA"/>
            <person name="William W."/>
        </authorList>
    </citation>
    <scope>NUCLEOTIDE SEQUENCE</scope>
    <source>
        <strain evidence="2">CR-1</strain>
    </source>
</reference>
<evidence type="ECO:0000313" key="2">
    <source>
        <dbReference type="EMBL" id="VEN72549.1"/>
    </source>
</evidence>
<dbReference type="PANTHER" id="PTHR35177">
    <property type="entry name" value="HYDROGENASE MATURATION FACTOR HYBG"/>
    <property type="match status" value="1"/>
</dbReference>
<dbReference type="PROSITE" id="PS01097">
    <property type="entry name" value="HUPF_HYPC"/>
    <property type="match status" value="1"/>
</dbReference>
<dbReference type="AlphaFoldDB" id="A0A484HCZ5"/>
<dbReference type="InterPro" id="IPR019812">
    <property type="entry name" value="Hydgase_assmbl_chp_CS"/>
</dbReference>
<dbReference type="PANTHER" id="PTHR35177:SF2">
    <property type="entry name" value="HYDROGENASE MATURATION FACTOR HYBG"/>
    <property type="match status" value="1"/>
</dbReference>
<accession>A0A484HCZ5</accession>
<protein>
    <submittedName>
        <fullName evidence="2">Hydrogenase maturation factor HypC</fullName>
    </submittedName>
</protein>
<dbReference type="EMBL" id="CAACVI010000001">
    <property type="protein sequence ID" value="VEN72549.1"/>
    <property type="molecule type" value="Genomic_DNA"/>
</dbReference>
<dbReference type="PRINTS" id="PR00445">
    <property type="entry name" value="HUPFHYPC"/>
</dbReference>
<name>A0A484HCZ5_9BACT</name>
<dbReference type="Gene3D" id="2.30.30.140">
    <property type="match status" value="1"/>
</dbReference>
<dbReference type="GO" id="GO:0051604">
    <property type="term" value="P:protein maturation"/>
    <property type="evidence" value="ECO:0007669"/>
    <property type="project" value="TreeGrafter"/>
</dbReference>
<dbReference type="NCBIfam" id="TIGR00074">
    <property type="entry name" value="hypC_hupF"/>
    <property type="match status" value="1"/>
</dbReference>
<dbReference type="FunFam" id="2.30.30.140:FF:000022">
    <property type="entry name" value="Hydrogenase assembly chaperone HybG"/>
    <property type="match status" value="1"/>
</dbReference>
<dbReference type="SUPFAM" id="SSF159127">
    <property type="entry name" value="HupF/HypC-like"/>
    <property type="match status" value="1"/>
</dbReference>
<gene>
    <name evidence="2" type="primary">hypC</name>
    <name evidence="2" type="ORF">EPICR_10048</name>
</gene>